<evidence type="ECO:0000256" key="10">
    <source>
        <dbReference type="PROSITE-ProRule" id="PRU00169"/>
    </source>
</evidence>
<comment type="caution">
    <text evidence="17">The sequence shown here is derived from an EMBL/GenBank/DDBJ whole genome shotgun (WGS) entry which is preliminary data.</text>
</comment>
<dbReference type="Gene3D" id="3.30.565.10">
    <property type="entry name" value="Histidine kinase-like ATPase, C-terminal domain"/>
    <property type="match status" value="1"/>
</dbReference>
<feature type="transmembrane region" description="Helical" evidence="11">
    <location>
        <begin position="222"/>
        <end position="243"/>
    </location>
</feature>
<feature type="transmembrane region" description="Helical" evidence="11">
    <location>
        <begin position="143"/>
        <end position="164"/>
    </location>
</feature>
<dbReference type="Gene3D" id="1.10.287.130">
    <property type="match status" value="1"/>
</dbReference>
<dbReference type="GO" id="GO:0005886">
    <property type="term" value="C:plasma membrane"/>
    <property type="evidence" value="ECO:0007669"/>
    <property type="project" value="UniProtKB-SubCell"/>
</dbReference>
<dbReference type="RefSeq" id="WP_146947691.1">
    <property type="nucleotide sequence ID" value="NZ_VOQF01000005.1"/>
</dbReference>
<proteinExistence type="predicted"/>
<dbReference type="FunFam" id="3.30.565.10:FF:000006">
    <property type="entry name" value="Sensor histidine kinase WalK"/>
    <property type="match status" value="1"/>
</dbReference>
<dbReference type="NCBIfam" id="TIGR00229">
    <property type="entry name" value="sensory_box"/>
    <property type="match status" value="1"/>
</dbReference>
<evidence type="ECO:0000259" key="16">
    <source>
        <dbReference type="PROSITE" id="PS50924"/>
    </source>
</evidence>
<dbReference type="EMBL" id="VOQF01000005">
    <property type="protein sequence ID" value="TXC91011.1"/>
    <property type="molecule type" value="Genomic_DNA"/>
</dbReference>
<dbReference type="InterPro" id="IPR003661">
    <property type="entry name" value="HisK_dim/P_dom"/>
</dbReference>
<feature type="transmembrane region" description="Helical" evidence="11">
    <location>
        <begin position="110"/>
        <end position="131"/>
    </location>
</feature>
<evidence type="ECO:0000313" key="18">
    <source>
        <dbReference type="Proteomes" id="UP000321363"/>
    </source>
</evidence>
<keyword evidence="6" id="KW-0547">Nucleotide-binding</keyword>
<dbReference type="GO" id="GO:0000155">
    <property type="term" value="F:phosphorelay sensor kinase activity"/>
    <property type="evidence" value="ECO:0007669"/>
    <property type="project" value="InterPro"/>
</dbReference>
<feature type="transmembrane region" description="Helical" evidence="11">
    <location>
        <begin position="185"/>
        <end position="202"/>
    </location>
</feature>
<comment type="subcellular location">
    <subcellularLocation>
        <location evidence="2">Cell membrane</location>
        <topology evidence="2">Multi-pass membrane protein</topology>
    </subcellularLocation>
</comment>
<dbReference type="InterPro" id="IPR005330">
    <property type="entry name" value="MHYT_dom"/>
</dbReference>
<keyword evidence="11" id="KW-0812">Transmembrane</keyword>
<feature type="domain" description="Response regulatory" evidence="13">
    <location>
        <begin position="760"/>
        <end position="877"/>
    </location>
</feature>
<dbReference type="InterPro" id="IPR003594">
    <property type="entry name" value="HATPase_dom"/>
</dbReference>
<keyword evidence="7" id="KW-0418">Kinase</keyword>
<dbReference type="SUPFAM" id="SSF52172">
    <property type="entry name" value="CheY-like"/>
    <property type="match status" value="1"/>
</dbReference>
<reference evidence="17 18" key="1">
    <citation type="journal article" date="2005" name="Int. J. Syst. Evol. Microbiol.">
        <title>Bacillus litoralis sp. nov., isolated from a tidal flat of the Yellow Sea in Korea.</title>
        <authorList>
            <person name="Yoon J.H."/>
            <person name="Oh T.K."/>
        </authorList>
    </citation>
    <scope>NUCLEOTIDE SEQUENCE [LARGE SCALE GENOMIC DNA]</scope>
    <source>
        <strain evidence="17 18">SW-211</strain>
    </source>
</reference>
<evidence type="ECO:0000256" key="2">
    <source>
        <dbReference type="ARBA" id="ARBA00004651"/>
    </source>
</evidence>
<dbReference type="InterPro" id="IPR036097">
    <property type="entry name" value="HisK_dim/P_sf"/>
</dbReference>
<gene>
    <name evidence="17" type="ORF">FS935_08880</name>
</gene>
<evidence type="ECO:0000256" key="8">
    <source>
        <dbReference type="ARBA" id="ARBA00022840"/>
    </source>
</evidence>
<feature type="transmembrane region" description="Helical" evidence="11">
    <location>
        <begin position="12"/>
        <end position="33"/>
    </location>
</feature>
<dbReference type="PRINTS" id="PR00344">
    <property type="entry name" value="BCTRLSENSOR"/>
</dbReference>
<dbReference type="CDD" id="cd00130">
    <property type="entry name" value="PAS"/>
    <property type="match status" value="1"/>
</dbReference>
<dbReference type="GO" id="GO:0009927">
    <property type="term" value="F:histidine phosphotransfer kinase activity"/>
    <property type="evidence" value="ECO:0007669"/>
    <property type="project" value="TreeGrafter"/>
</dbReference>
<dbReference type="InterPro" id="IPR004358">
    <property type="entry name" value="Sig_transdc_His_kin-like_C"/>
</dbReference>
<evidence type="ECO:0000313" key="17">
    <source>
        <dbReference type="EMBL" id="TXC91011.1"/>
    </source>
</evidence>
<dbReference type="OrthoDB" id="9790669at2"/>
<dbReference type="Pfam" id="PF00072">
    <property type="entry name" value="Response_reg"/>
    <property type="match status" value="1"/>
</dbReference>
<dbReference type="SMART" id="SM00387">
    <property type="entry name" value="HATPase_c"/>
    <property type="match status" value="1"/>
</dbReference>
<name>A0A5C6W591_9BACI</name>
<organism evidence="17 18">
    <name type="scientific">Metabacillus litoralis</name>
    <dbReference type="NCBI Taxonomy" id="152268"/>
    <lineage>
        <taxon>Bacteria</taxon>
        <taxon>Bacillati</taxon>
        <taxon>Bacillota</taxon>
        <taxon>Bacilli</taxon>
        <taxon>Bacillales</taxon>
        <taxon>Bacillaceae</taxon>
        <taxon>Metabacillus</taxon>
    </lineage>
</organism>
<dbReference type="AlphaFoldDB" id="A0A5C6W591"/>
<accession>A0A5C6W591</accession>
<keyword evidence="4 10" id="KW-0597">Phosphoprotein</keyword>
<dbReference type="PROSITE" id="PS50109">
    <property type="entry name" value="HIS_KIN"/>
    <property type="match status" value="1"/>
</dbReference>
<dbReference type="InterPro" id="IPR000014">
    <property type="entry name" value="PAS"/>
</dbReference>
<evidence type="ECO:0000256" key="5">
    <source>
        <dbReference type="ARBA" id="ARBA00022679"/>
    </source>
</evidence>
<dbReference type="PANTHER" id="PTHR43047:SF72">
    <property type="entry name" value="OSMOSENSING HISTIDINE PROTEIN KINASE SLN1"/>
    <property type="match status" value="1"/>
</dbReference>
<dbReference type="PROSITE" id="PS50112">
    <property type="entry name" value="PAS"/>
    <property type="match status" value="1"/>
</dbReference>
<comment type="catalytic activity">
    <reaction evidence="1">
        <text>ATP + protein L-histidine = ADP + protein N-phospho-L-histidine.</text>
        <dbReference type="EC" id="2.7.13.3"/>
    </reaction>
</comment>
<evidence type="ECO:0000256" key="6">
    <source>
        <dbReference type="ARBA" id="ARBA00022741"/>
    </source>
</evidence>
<dbReference type="InterPro" id="IPR036890">
    <property type="entry name" value="HATPase_C_sf"/>
</dbReference>
<dbReference type="PANTHER" id="PTHR43047">
    <property type="entry name" value="TWO-COMPONENT HISTIDINE PROTEIN KINASE"/>
    <property type="match status" value="1"/>
</dbReference>
<dbReference type="InterPro" id="IPR035965">
    <property type="entry name" value="PAS-like_dom_sf"/>
</dbReference>
<dbReference type="InterPro" id="IPR000700">
    <property type="entry name" value="PAS-assoc_C"/>
</dbReference>
<keyword evidence="11" id="KW-1133">Transmembrane helix</keyword>
<feature type="domain" description="Histidine kinase" evidence="12">
    <location>
        <begin position="519"/>
        <end position="736"/>
    </location>
</feature>
<dbReference type="InterPro" id="IPR011006">
    <property type="entry name" value="CheY-like_superfamily"/>
</dbReference>
<evidence type="ECO:0000259" key="13">
    <source>
        <dbReference type="PROSITE" id="PS50110"/>
    </source>
</evidence>
<evidence type="ECO:0000256" key="4">
    <source>
        <dbReference type="ARBA" id="ARBA00022553"/>
    </source>
</evidence>
<dbReference type="EC" id="2.7.13.3" evidence="3"/>
<feature type="modified residue" description="4-aspartylphosphate" evidence="10">
    <location>
        <position position="811"/>
    </location>
</feature>
<evidence type="ECO:0000256" key="3">
    <source>
        <dbReference type="ARBA" id="ARBA00012438"/>
    </source>
</evidence>
<evidence type="ECO:0000256" key="11">
    <source>
        <dbReference type="PROSITE-ProRule" id="PRU00244"/>
    </source>
</evidence>
<keyword evidence="9" id="KW-0902">Two-component regulatory system</keyword>
<dbReference type="SUPFAM" id="SSF55874">
    <property type="entry name" value="ATPase domain of HSP90 chaperone/DNA topoisomerase II/histidine kinase"/>
    <property type="match status" value="1"/>
</dbReference>
<dbReference type="PROSITE" id="PS50924">
    <property type="entry name" value="MHYT"/>
    <property type="match status" value="1"/>
</dbReference>
<keyword evidence="8" id="KW-0067">ATP-binding</keyword>
<keyword evidence="18" id="KW-1185">Reference proteome</keyword>
<dbReference type="SMART" id="SM00091">
    <property type="entry name" value="PAS"/>
    <property type="match status" value="1"/>
</dbReference>
<dbReference type="GO" id="GO:0005524">
    <property type="term" value="F:ATP binding"/>
    <property type="evidence" value="ECO:0007669"/>
    <property type="project" value="UniProtKB-KW"/>
</dbReference>
<evidence type="ECO:0000259" key="12">
    <source>
        <dbReference type="PROSITE" id="PS50109"/>
    </source>
</evidence>
<evidence type="ECO:0000256" key="1">
    <source>
        <dbReference type="ARBA" id="ARBA00000085"/>
    </source>
</evidence>
<evidence type="ECO:0000256" key="9">
    <source>
        <dbReference type="ARBA" id="ARBA00023012"/>
    </source>
</evidence>
<dbReference type="Pfam" id="PF13426">
    <property type="entry name" value="PAS_9"/>
    <property type="match status" value="1"/>
</dbReference>
<feature type="transmembrane region" description="Helical" evidence="11">
    <location>
        <begin position="45"/>
        <end position="68"/>
    </location>
</feature>
<sequence length="879" mass="100126">MFQIGVSDCSDLYYFLLSLIMALIGSWIAQDYISKLILSKVKLNLFNLYFLASGAGIIIWSITIIGLLGYQCPIIPQFDIVLIATSFIFWSVGILFVFYINTLDNKSKTIYVISGLIFAIAITSVHFIGIYSIQHLGELEFNWILVIVSFGFALITAFSSLLYFNNQRSHKKGEKRGFYHKLVRSFLIGLPLVAVQYVLLAATSFNSEEEYIHSINMDYSRMAYYIGLATLLIFISIIIVIYVDRERIILKKKLVDEKYQSLFHSSPLIVLELDNQGKIIDVNQTFLMMTRYTREDVIKQDIYGLFLPKNKVQLQSAIQEALSENPTFKELSIVKKSGDPIDLTVTLLPIIQNLGMPGFYLIGKDVSEKNEVVRKLRRAEDNLKDIIKNQLSVINKFKKDGSCYVHTVIDGQLLYKLGLPPSTLISIKLNELPLSDEMYQFHLKQYDKAWSGEEVTYESYYKNFNLLSFLKPVIKDGKTVEVISTIVDITQQKMVEKEMLIAKEEADQASRAKSDFLSKMNHELRTPLNGVLGFTQVLEMDKDLTEEQRSHVKEILFAGRHLSNLINSVLDLSRNDSGLMHFKMEEVLIQPILQQSIRMVESQATELKVNLILNDLTTKSSIVWADSTKLRQLFINLLDNSIKYNSNNGSVFINTIEDEKYVYITIKDTGIGIGKGELKKVFEPFYRSVNMRNNIPGAGIGLSIVNQIIQEFNGSISLTSELGKGTKLDIKIPLLLSEEENKEHSEMKAINYHLNIPFSKILYIEDNNMNRSLIENLFRNEHEKIMILYAKTGREGLELLNKEDIDLILLDVSLSDMNGLEIIDILRGKEKNQVPIIVVSANASSDDIEKALSVGCSEYITKPIDVGLLFKLLNQYLRR</sequence>
<keyword evidence="11" id="KW-0472">Membrane</keyword>
<feature type="transmembrane region" description="Helical" evidence="11">
    <location>
        <begin position="80"/>
        <end position="98"/>
    </location>
</feature>
<dbReference type="PROSITE" id="PS50110">
    <property type="entry name" value="RESPONSE_REGULATORY"/>
    <property type="match status" value="1"/>
</dbReference>
<dbReference type="Pfam" id="PF00512">
    <property type="entry name" value="HisKA"/>
    <property type="match status" value="1"/>
</dbReference>
<dbReference type="Gene3D" id="3.40.50.2300">
    <property type="match status" value="1"/>
</dbReference>
<feature type="domain" description="PAC" evidence="15">
    <location>
        <begin position="327"/>
        <end position="378"/>
    </location>
</feature>
<dbReference type="SUPFAM" id="SSF55785">
    <property type="entry name" value="PYP-like sensor domain (PAS domain)"/>
    <property type="match status" value="1"/>
</dbReference>
<dbReference type="SUPFAM" id="SSF47384">
    <property type="entry name" value="Homodimeric domain of signal transducing histidine kinase"/>
    <property type="match status" value="1"/>
</dbReference>
<protein>
    <recommendedName>
        <fullName evidence="3">histidine kinase</fullName>
        <ecNumber evidence="3">2.7.13.3</ecNumber>
    </recommendedName>
</protein>
<dbReference type="CDD" id="cd00082">
    <property type="entry name" value="HisKA"/>
    <property type="match status" value="1"/>
</dbReference>
<dbReference type="InterPro" id="IPR001789">
    <property type="entry name" value="Sig_transdc_resp-reg_receiver"/>
</dbReference>
<dbReference type="PROSITE" id="PS50113">
    <property type="entry name" value="PAC"/>
    <property type="match status" value="1"/>
</dbReference>
<evidence type="ECO:0000256" key="7">
    <source>
        <dbReference type="ARBA" id="ARBA00022777"/>
    </source>
</evidence>
<feature type="domain" description="PAS" evidence="14">
    <location>
        <begin position="255"/>
        <end position="325"/>
    </location>
</feature>
<keyword evidence="5" id="KW-0808">Transferase</keyword>
<feature type="domain" description="MHYT" evidence="16">
    <location>
        <begin position="10"/>
        <end position="206"/>
    </location>
</feature>
<dbReference type="SMART" id="SM00448">
    <property type="entry name" value="REC"/>
    <property type="match status" value="1"/>
</dbReference>
<evidence type="ECO:0000259" key="14">
    <source>
        <dbReference type="PROSITE" id="PS50112"/>
    </source>
</evidence>
<dbReference type="SMART" id="SM00388">
    <property type="entry name" value="HisKA"/>
    <property type="match status" value="1"/>
</dbReference>
<dbReference type="Proteomes" id="UP000321363">
    <property type="component" value="Unassembled WGS sequence"/>
</dbReference>
<dbReference type="Gene3D" id="3.30.450.20">
    <property type="entry name" value="PAS domain"/>
    <property type="match status" value="1"/>
</dbReference>
<evidence type="ECO:0000259" key="15">
    <source>
        <dbReference type="PROSITE" id="PS50113"/>
    </source>
</evidence>
<dbReference type="InterPro" id="IPR005467">
    <property type="entry name" value="His_kinase_dom"/>
</dbReference>
<dbReference type="Pfam" id="PF02518">
    <property type="entry name" value="HATPase_c"/>
    <property type="match status" value="1"/>
</dbReference>